<keyword evidence="3" id="KW-1185">Reference proteome</keyword>
<protein>
    <submittedName>
        <fullName evidence="2">Uncharacterized protein</fullName>
    </submittedName>
</protein>
<name>A0ABQ9XQ07_9EUKA</name>
<organism evidence="2 3">
    <name type="scientific">Blattamonas nauphoetae</name>
    <dbReference type="NCBI Taxonomy" id="2049346"/>
    <lineage>
        <taxon>Eukaryota</taxon>
        <taxon>Metamonada</taxon>
        <taxon>Preaxostyla</taxon>
        <taxon>Oxymonadida</taxon>
        <taxon>Blattamonas</taxon>
    </lineage>
</organism>
<accession>A0ABQ9XQ07</accession>
<reference evidence="2 3" key="1">
    <citation type="journal article" date="2022" name="bioRxiv">
        <title>Genomics of Preaxostyla Flagellates Illuminates Evolutionary Transitions and the Path Towards Mitochondrial Loss.</title>
        <authorList>
            <person name="Novak L.V.F."/>
            <person name="Treitli S.C."/>
            <person name="Pyrih J."/>
            <person name="Halakuc P."/>
            <person name="Pipaliya S.V."/>
            <person name="Vacek V."/>
            <person name="Brzon O."/>
            <person name="Soukal P."/>
            <person name="Eme L."/>
            <person name="Dacks J.B."/>
            <person name="Karnkowska A."/>
            <person name="Elias M."/>
            <person name="Hampl V."/>
        </authorList>
    </citation>
    <scope>NUCLEOTIDE SEQUENCE [LARGE SCALE GENOMIC DNA]</scope>
    <source>
        <strain evidence="2">NAU3</strain>
        <tissue evidence="2">Gut</tissue>
    </source>
</reference>
<gene>
    <name evidence="2" type="ORF">BLNAU_12205</name>
</gene>
<feature type="region of interest" description="Disordered" evidence="1">
    <location>
        <begin position="79"/>
        <end position="98"/>
    </location>
</feature>
<evidence type="ECO:0000256" key="1">
    <source>
        <dbReference type="SAM" id="MobiDB-lite"/>
    </source>
</evidence>
<evidence type="ECO:0000313" key="2">
    <source>
        <dbReference type="EMBL" id="KAK2952884.1"/>
    </source>
</evidence>
<dbReference type="Proteomes" id="UP001281761">
    <property type="component" value="Unassembled WGS sequence"/>
</dbReference>
<comment type="caution">
    <text evidence="2">The sequence shown here is derived from an EMBL/GenBank/DDBJ whole genome shotgun (WGS) entry which is preliminary data.</text>
</comment>
<sequence>MTVLFVAAASGHSYRTHFIFHSSDPLPTIIDCKAEKREKSCLAAGKARQRYIEQSRRNAQKQGIEWSGAMEEQAVLTMKPLPQNPSTDYTGRPNSSRTTVSAFAPTIIPEFRLTIRYIDTQWRKKEIME</sequence>
<dbReference type="EMBL" id="JARBJD010000098">
    <property type="protein sequence ID" value="KAK2952884.1"/>
    <property type="molecule type" value="Genomic_DNA"/>
</dbReference>
<feature type="compositionally biased region" description="Polar residues" evidence="1">
    <location>
        <begin position="84"/>
        <end position="98"/>
    </location>
</feature>
<evidence type="ECO:0000313" key="3">
    <source>
        <dbReference type="Proteomes" id="UP001281761"/>
    </source>
</evidence>
<proteinExistence type="predicted"/>